<name>A0A3G5A7D8_9VIRU</name>
<gene>
    <name evidence="1" type="ORF">Hyperionvirus4_122</name>
</gene>
<reference evidence="1" key="1">
    <citation type="submission" date="2018-10" db="EMBL/GenBank/DDBJ databases">
        <title>Hidden diversity of soil giant viruses.</title>
        <authorList>
            <person name="Schulz F."/>
            <person name="Alteio L."/>
            <person name="Goudeau D."/>
            <person name="Ryan E.M."/>
            <person name="Malmstrom R.R."/>
            <person name="Blanchard J."/>
            <person name="Woyke T."/>
        </authorList>
    </citation>
    <scope>NUCLEOTIDE SEQUENCE</scope>
    <source>
        <strain evidence="1">HYV1</strain>
    </source>
</reference>
<evidence type="ECO:0000313" key="1">
    <source>
        <dbReference type="EMBL" id="AYV83157.1"/>
    </source>
</evidence>
<protein>
    <submittedName>
        <fullName evidence="1">Uncharacterized protein</fullName>
    </submittedName>
</protein>
<organism evidence="1">
    <name type="scientific">Hyperionvirus sp</name>
    <dbReference type="NCBI Taxonomy" id="2487770"/>
    <lineage>
        <taxon>Viruses</taxon>
        <taxon>Varidnaviria</taxon>
        <taxon>Bamfordvirae</taxon>
        <taxon>Nucleocytoviricota</taxon>
        <taxon>Megaviricetes</taxon>
        <taxon>Imitervirales</taxon>
        <taxon>Mimiviridae</taxon>
        <taxon>Klosneuvirinae</taxon>
    </lineage>
</organism>
<sequence length="181" mass="20381">MKFSNQILDIHFNAKNDEATGKCGRWAIDNARIDVKAWRLSTGEIYVYVKIVGTWNTIKGARAPNSSNCTVLQKADASGDIIEFINAYLPKGTKITLEKTCGFIGTFNLQGTYEDLLLPKDKQKGSIPLLTVLNLFFSKRLIIINTTAKYYFCDKLLWIDSDVVSIGDVVIDKNHPKRYIP</sequence>
<dbReference type="EMBL" id="MK072386">
    <property type="protein sequence ID" value="AYV83157.1"/>
    <property type="molecule type" value="Genomic_DNA"/>
</dbReference>
<proteinExistence type="predicted"/>
<accession>A0A3G5A7D8</accession>